<evidence type="ECO:0000313" key="2">
    <source>
        <dbReference type="EMBL" id="MBU3066297.1"/>
    </source>
</evidence>
<reference evidence="2 3" key="1">
    <citation type="submission" date="2021-06" db="EMBL/GenBank/DDBJ databases">
        <title>Actinomycetes sequencing.</title>
        <authorList>
            <person name="Shan Q."/>
        </authorList>
    </citation>
    <scope>NUCLEOTIDE SEQUENCE [LARGE SCALE GENOMIC DNA]</scope>
    <source>
        <strain evidence="2 3">NEAU-G5</strain>
    </source>
</reference>
<evidence type="ECO:0000313" key="3">
    <source>
        <dbReference type="Proteomes" id="UP000733379"/>
    </source>
</evidence>
<feature type="signal peptide" evidence="1">
    <location>
        <begin position="1"/>
        <end position="23"/>
    </location>
</feature>
<comment type="caution">
    <text evidence="2">The sequence shown here is derived from an EMBL/GenBank/DDBJ whole genome shotgun (WGS) entry which is preliminary data.</text>
</comment>
<name>A0ABS6B7K8_9NOCA</name>
<evidence type="ECO:0000256" key="1">
    <source>
        <dbReference type="SAM" id="SignalP"/>
    </source>
</evidence>
<dbReference type="EMBL" id="JAHKNI010000014">
    <property type="protein sequence ID" value="MBU3066297.1"/>
    <property type="molecule type" value="Genomic_DNA"/>
</dbReference>
<dbReference type="RefSeq" id="WP_215922385.1">
    <property type="nucleotide sequence ID" value="NZ_JAHKNI010000014.1"/>
</dbReference>
<protein>
    <recommendedName>
        <fullName evidence="4">Secreted protein</fullName>
    </recommendedName>
</protein>
<feature type="chain" id="PRO_5045364405" description="Secreted protein" evidence="1">
    <location>
        <begin position="24"/>
        <end position="80"/>
    </location>
</feature>
<accession>A0ABS6B7K8</accession>
<keyword evidence="3" id="KW-1185">Reference proteome</keyword>
<evidence type="ECO:0008006" key="4">
    <source>
        <dbReference type="Google" id="ProtNLM"/>
    </source>
</evidence>
<gene>
    <name evidence="2" type="ORF">KO481_32860</name>
</gene>
<dbReference type="Proteomes" id="UP000733379">
    <property type="component" value="Unassembled WGS sequence"/>
</dbReference>
<organism evidence="2 3">
    <name type="scientific">Nocardia albiluteola</name>
    <dbReference type="NCBI Taxonomy" id="2842303"/>
    <lineage>
        <taxon>Bacteria</taxon>
        <taxon>Bacillati</taxon>
        <taxon>Actinomycetota</taxon>
        <taxon>Actinomycetes</taxon>
        <taxon>Mycobacteriales</taxon>
        <taxon>Nocardiaceae</taxon>
        <taxon>Nocardia</taxon>
    </lineage>
</organism>
<proteinExistence type="predicted"/>
<sequence>MTRTTRRSAALLLGVLATLSVSAATLAGGATADPAPSTPPVPPNLHCHTPWQLPVYTGGQWRCAGGPGPVVLPHRPFSHN</sequence>
<keyword evidence="1" id="KW-0732">Signal</keyword>